<keyword evidence="4" id="KW-1185">Reference proteome</keyword>
<reference evidence="3 4" key="1">
    <citation type="submission" date="2023-10" db="EMBL/GenBank/DDBJ databases">
        <title>Niallia locisalis sp.nov. isolated from a salt pond sample.</title>
        <authorList>
            <person name="Li X.-J."/>
            <person name="Dong L."/>
        </authorList>
    </citation>
    <scope>NUCLEOTIDE SEQUENCE [LARGE SCALE GENOMIC DNA]</scope>
    <source>
        <strain evidence="3 4">DSM 29761</strain>
    </source>
</reference>
<dbReference type="InterPro" id="IPR050963">
    <property type="entry name" value="Sirohydro_Cobaltochel/CbiX"/>
</dbReference>
<dbReference type="CDD" id="cd03414">
    <property type="entry name" value="CbiX_SirB_C"/>
    <property type="match status" value="1"/>
</dbReference>
<sequence>MNAIIYICHGSRVKQAVDEAVGFIHKVMQKVDSPIQEIGFLELAEPSIAESFERCVKQGATTIIVVPILLLTAAHAKEDIPEELANLQARFPNIKVKLGSPIGVHNKMIDILMERIADTSVPVKENAMVLLVGRGSSDPDVKRDLTMIGKLLEQKSVMKRVEVCFLSAAEPSFEQGIERTKLIEAEQVFVIPYLFFTGILMKKIEKIISKKNMGQGPKYILCEYLGYHPIIEDILYEQIKELL</sequence>
<accession>A0ABZ2C8Y6</accession>
<dbReference type="EMBL" id="CP137640">
    <property type="protein sequence ID" value="WVX78865.1"/>
    <property type="molecule type" value="Genomic_DNA"/>
</dbReference>
<dbReference type="PANTHER" id="PTHR33542">
    <property type="entry name" value="SIROHYDROCHLORIN FERROCHELATASE, CHLOROPLASTIC"/>
    <property type="match status" value="1"/>
</dbReference>
<evidence type="ECO:0000313" key="4">
    <source>
        <dbReference type="Proteomes" id="UP001357223"/>
    </source>
</evidence>
<dbReference type="SUPFAM" id="SSF53800">
    <property type="entry name" value="Chelatase"/>
    <property type="match status" value="1"/>
</dbReference>
<dbReference type="PANTHER" id="PTHR33542:SF3">
    <property type="entry name" value="SIROHYDROCHLORIN FERROCHELATASE, CHLOROPLASTIC"/>
    <property type="match status" value="1"/>
</dbReference>
<evidence type="ECO:0000313" key="3">
    <source>
        <dbReference type="EMBL" id="WVX78865.1"/>
    </source>
</evidence>
<dbReference type="RefSeq" id="WP_338447799.1">
    <property type="nucleotide sequence ID" value="NZ_CP137640.1"/>
</dbReference>
<organism evidence="3 4">
    <name type="scientific">Niallia oryzisoli</name>
    <dbReference type="NCBI Taxonomy" id="1737571"/>
    <lineage>
        <taxon>Bacteria</taxon>
        <taxon>Bacillati</taxon>
        <taxon>Bacillota</taxon>
        <taxon>Bacilli</taxon>
        <taxon>Bacillales</taxon>
        <taxon>Bacillaceae</taxon>
        <taxon>Niallia</taxon>
    </lineage>
</organism>
<name>A0ABZ2C8Y6_9BACI</name>
<keyword evidence="1" id="KW-0479">Metal-binding</keyword>
<dbReference type="Proteomes" id="UP001357223">
    <property type="component" value="Chromosome"/>
</dbReference>
<evidence type="ECO:0000256" key="2">
    <source>
        <dbReference type="ARBA" id="ARBA00023239"/>
    </source>
</evidence>
<keyword evidence="2" id="KW-0456">Lyase</keyword>
<proteinExistence type="predicted"/>
<gene>
    <name evidence="3" type="ORF">R4Z09_16265</name>
</gene>
<dbReference type="Gene3D" id="3.40.50.1400">
    <property type="match status" value="2"/>
</dbReference>
<evidence type="ECO:0000256" key="1">
    <source>
        <dbReference type="ARBA" id="ARBA00022723"/>
    </source>
</evidence>
<dbReference type="InterPro" id="IPR002762">
    <property type="entry name" value="CbiX-like"/>
</dbReference>
<protein>
    <submittedName>
        <fullName evidence="3">Sirohydrochlorin chelatase</fullName>
    </submittedName>
</protein>
<dbReference type="Pfam" id="PF01903">
    <property type="entry name" value="CbiX"/>
    <property type="match status" value="2"/>
</dbReference>
<dbReference type="CDD" id="cd03416">
    <property type="entry name" value="CbiX_SirB_N"/>
    <property type="match status" value="1"/>
</dbReference>